<proteinExistence type="predicted"/>
<dbReference type="RefSeq" id="WP_015203156.1">
    <property type="nucleotide sequence ID" value="NC_019753.1"/>
</dbReference>
<name>K9W0X1_9CYAN</name>
<keyword evidence="2" id="KW-1185">Reference proteome</keyword>
<dbReference type="eggNOG" id="ENOG50341YB">
    <property type="taxonomic scope" value="Bacteria"/>
</dbReference>
<sequence length="279" mass="33308">MFNIFVEFILFIISNVEEFISPNELVEYELLKQIFAIYTLIKRLDQKMNKFVSILNFWQQDFYYGGDWSEAHSQLDKIYAIMDLLGEDLQKLIDIPNLKLGSEKHQLLRYKLRGYIYLSKTDIFEIWIRIIQNNINGKFCGWIRHYPQTEVKTLFFPEYSILLPNVKRTSEINDVSQSQWIKEELWAINYFPNELPTWYWQTLKFLPEFPPKFPIQMQGYTCLNNVTNYALMIEVPKQEELMTGIIKATEKSAFNLHQSVNQFKHKLQIAIPNPMDICF</sequence>
<dbReference type="EMBL" id="CP003620">
    <property type="protein sequence ID" value="AFZ13040.1"/>
    <property type="molecule type" value="Genomic_DNA"/>
</dbReference>
<organism evidence="1 2">
    <name type="scientific">Crinalium epipsammum PCC 9333</name>
    <dbReference type="NCBI Taxonomy" id="1173022"/>
    <lineage>
        <taxon>Bacteria</taxon>
        <taxon>Bacillati</taxon>
        <taxon>Cyanobacteriota</taxon>
        <taxon>Cyanophyceae</taxon>
        <taxon>Gomontiellales</taxon>
        <taxon>Gomontiellaceae</taxon>
        <taxon>Crinalium</taxon>
    </lineage>
</organism>
<dbReference type="AlphaFoldDB" id="K9W0X1"/>
<evidence type="ECO:0000313" key="2">
    <source>
        <dbReference type="Proteomes" id="UP000010472"/>
    </source>
</evidence>
<evidence type="ECO:0000313" key="1">
    <source>
        <dbReference type="EMBL" id="AFZ13040.1"/>
    </source>
</evidence>
<gene>
    <name evidence="1" type="ORF">Cri9333_2165</name>
</gene>
<reference evidence="1 2" key="1">
    <citation type="submission" date="2012-06" db="EMBL/GenBank/DDBJ databases">
        <title>Finished chromosome of genome of Crinalium epipsammum PCC 9333.</title>
        <authorList>
            <consortium name="US DOE Joint Genome Institute"/>
            <person name="Gugger M."/>
            <person name="Coursin T."/>
            <person name="Rippka R."/>
            <person name="Tandeau De Marsac N."/>
            <person name="Huntemann M."/>
            <person name="Wei C.-L."/>
            <person name="Han J."/>
            <person name="Detter J.C."/>
            <person name="Han C."/>
            <person name="Tapia R."/>
            <person name="Davenport K."/>
            <person name="Daligault H."/>
            <person name="Erkkila T."/>
            <person name="Gu W."/>
            <person name="Munk A.C.C."/>
            <person name="Teshima H."/>
            <person name="Xu Y."/>
            <person name="Chain P."/>
            <person name="Chen A."/>
            <person name="Krypides N."/>
            <person name="Mavromatis K."/>
            <person name="Markowitz V."/>
            <person name="Szeto E."/>
            <person name="Ivanova N."/>
            <person name="Mikhailova N."/>
            <person name="Ovchinnikova G."/>
            <person name="Pagani I."/>
            <person name="Pati A."/>
            <person name="Goodwin L."/>
            <person name="Peters L."/>
            <person name="Pitluck S."/>
            <person name="Woyke T."/>
            <person name="Kerfeld C."/>
        </authorList>
    </citation>
    <scope>NUCLEOTIDE SEQUENCE [LARGE SCALE GENOMIC DNA]</scope>
    <source>
        <strain evidence="1 2">PCC 9333</strain>
    </source>
</reference>
<accession>K9W0X1</accession>
<protein>
    <submittedName>
        <fullName evidence="1">Uncharacterized protein</fullName>
    </submittedName>
</protein>
<dbReference type="KEGG" id="cep:Cri9333_2165"/>
<dbReference type="HOGENOM" id="CLU_996451_0_0_3"/>
<dbReference type="STRING" id="1173022.Cri9333_2165"/>
<dbReference type="Proteomes" id="UP000010472">
    <property type="component" value="Chromosome"/>
</dbReference>